<evidence type="ECO:0000313" key="3">
    <source>
        <dbReference type="EMBL" id="KAL3232235.1"/>
    </source>
</evidence>
<protein>
    <recommendedName>
        <fullName evidence="2">D-isomer specific 2-hydroxyacid dehydrogenase NAD-binding domain-containing protein</fullName>
    </recommendedName>
</protein>
<keyword evidence="4" id="KW-1185">Reference proteome</keyword>
<evidence type="ECO:0000259" key="2">
    <source>
        <dbReference type="Pfam" id="PF02826"/>
    </source>
</evidence>
<feature type="domain" description="D-isomer specific 2-hydroxyacid dehydrogenase NAD-binding" evidence="2">
    <location>
        <begin position="194"/>
        <end position="345"/>
    </location>
</feature>
<reference evidence="3 4" key="1">
    <citation type="submission" date="2024-05" db="EMBL/GenBank/DDBJ databases">
        <title>Long read based assembly of the Candida bracarensis genome reveals expanded adhesin content.</title>
        <authorList>
            <person name="Marcet-Houben M."/>
            <person name="Ksiezopolska E."/>
            <person name="Gabaldon T."/>
        </authorList>
    </citation>
    <scope>NUCLEOTIDE SEQUENCE [LARGE SCALE GENOMIC DNA]</scope>
    <source>
        <strain evidence="3 4">CBM6</strain>
    </source>
</reference>
<comment type="caution">
    <text evidence="3">The sequence shown here is derived from an EMBL/GenBank/DDBJ whole genome shotgun (WGS) entry which is preliminary data.</text>
</comment>
<proteinExistence type="predicted"/>
<dbReference type="InterPro" id="IPR006140">
    <property type="entry name" value="D-isomer_DH_NAD-bd"/>
</dbReference>
<dbReference type="SUPFAM" id="SSF51735">
    <property type="entry name" value="NAD(P)-binding Rossmann-fold domains"/>
    <property type="match status" value="1"/>
</dbReference>
<organism evidence="3 4">
    <name type="scientific">Nakaseomyces bracarensis</name>
    <dbReference type="NCBI Taxonomy" id="273131"/>
    <lineage>
        <taxon>Eukaryota</taxon>
        <taxon>Fungi</taxon>
        <taxon>Dikarya</taxon>
        <taxon>Ascomycota</taxon>
        <taxon>Saccharomycotina</taxon>
        <taxon>Saccharomycetes</taxon>
        <taxon>Saccharomycetales</taxon>
        <taxon>Saccharomycetaceae</taxon>
        <taxon>Nakaseomyces</taxon>
    </lineage>
</organism>
<dbReference type="PANTHER" id="PTHR10996">
    <property type="entry name" value="2-HYDROXYACID DEHYDROGENASE-RELATED"/>
    <property type="match status" value="1"/>
</dbReference>
<evidence type="ECO:0000256" key="1">
    <source>
        <dbReference type="ARBA" id="ARBA00023002"/>
    </source>
</evidence>
<gene>
    <name evidence="3" type="ORF">RNJ44_04151</name>
</gene>
<keyword evidence="1" id="KW-0560">Oxidoreductase</keyword>
<evidence type="ECO:0000313" key="4">
    <source>
        <dbReference type="Proteomes" id="UP001623330"/>
    </source>
</evidence>
<dbReference type="Proteomes" id="UP001623330">
    <property type="component" value="Unassembled WGS sequence"/>
</dbReference>
<dbReference type="Gene3D" id="3.40.50.720">
    <property type="entry name" value="NAD(P)-binding Rossmann-like Domain"/>
    <property type="match status" value="2"/>
</dbReference>
<dbReference type="PANTHER" id="PTHR10996:SF279">
    <property type="entry name" value="2-HYDROXYACID DEHYDROGENASE YPL113C-RELATED"/>
    <property type="match status" value="1"/>
</dbReference>
<dbReference type="InterPro" id="IPR050223">
    <property type="entry name" value="D-isomer_2-hydroxyacid_DH"/>
</dbReference>
<sequence>MKPRVLIPYQQTWEVASHIPEWEKLSEFVEFIKYKMGTKEEFEEYLGNHEFEALWVTEEFFRVLGGPTPYVEQYPKTLKCMAVPWVGCDFIDGKALLEKHGVYLCNIGPHAVDNVTDLAIHLVVSCFRLTSFYEYCFRFVEPGSVDECKKYVGGTGEDQIMRDGHLFPKKLDTGGTSSRFLNLAKDFDIAGKRVDSPTGKTALILGFGSIGQNIGSKLKFAFDMKIKYYKRSGPVSKEQLGYEATYCNSLDDSSTWNDVDIIVLSLPGTPETDDIIGEKSLSMCKDGVRIVNVGRGSCIDEDALLKALDSGKVNSCGMDVFKNEETVIDERFLHRWDVTLLPHIGSAVADMMVRQTVITLDNIEDVLINGGEGIYRAN</sequence>
<dbReference type="InterPro" id="IPR036291">
    <property type="entry name" value="NAD(P)-bd_dom_sf"/>
</dbReference>
<name>A0ABR4NU36_9SACH</name>
<dbReference type="EMBL" id="JBEVYD010000005">
    <property type="protein sequence ID" value="KAL3232235.1"/>
    <property type="molecule type" value="Genomic_DNA"/>
</dbReference>
<accession>A0ABR4NU36</accession>
<dbReference type="SUPFAM" id="SSF52283">
    <property type="entry name" value="Formate/glycerate dehydrogenase catalytic domain-like"/>
    <property type="match status" value="1"/>
</dbReference>
<dbReference type="Pfam" id="PF02826">
    <property type="entry name" value="2-Hacid_dh_C"/>
    <property type="match status" value="1"/>
</dbReference>